<dbReference type="Proteomes" id="UP000814128">
    <property type="component" value="Unassembled WGS sequence"/>
</dbReference>
<comment type="caution">
    <text evidence="1">The sequence shown here is derived from an EMBL/GenBank/DDBJ whole genome shotgun (WGS) entry which is preliminary data.</text>
</comment>
<gene>
    <name evidence="1" type="ORF">K488DRAFT_79049</name>
</gene>
<evidence type="ECO:0000313" key="1">
    <source>
        <dbReference type="EMBL" id="KAI0031441.1"/>
    </source>
</evidence>
<dbReference type="EMBL" id="MU273580">
    <property type="protein sequence ID" value="KAI0031441.1"/>
    <property type="molecule type" value="Genomic_DNA"/>
</dbReference>
<sequence length="541" mass="61575">MSSSTRRIINLLATSRRPPTTVLQYPPLFFLSNERIAKLMAATDKLEKSTAGKETPKKRKDGSRNRRKSDVNPDAKGRWARRGTRKDGEQPRELDPDRAPRLPKRQCALLIGFCGTGCSGMQINPGMRTIEGLLFEALVKVGCVSQDNSDDPKKVNLGRAARTDAGVHAAGNVVSIKLISEIPGIHDIVEAMNEHLPPEIRVWGCVRVQNSFSARTFCDSRKYTYFFPSYCLIPPKPGSGLYNSMRSSDPSASPAAGIHTFWKDAGDNESKEDELARKRRWRIGVDDLARLRETARKYEATHNFHNFTIGREFADRSNQRVMKTIGVADPQVYSETEWIAVMFHGQSFMLHQRKMMAALVLSVRTHTPPQIIDELYGPRRVFVPKMPSLGLLLESPIFDSYNRRVEGINEKLMPDDKEYRPPISFGIYAERLARFKEEHIYFRMRDIEDRGGVFDAWIRSVDGYTGNDLLWLNPKGTIPGICILKKDERRANSFKERKRFDLTDYSAVQLVEVEKEVEEDDADEEQEEENLDKAKLADMEG</sequence>
<keyword evidence="2" id="KW-1185">Reference proteome</keyword>
<accession>A0ACB8QIN5</accession>
<name>A0ACB8QIN5_9AGAM</name>
<proteinExistence type="predicted"/>
<evidence type="ECO:0000313" key="2">
    <source>
        <dbReference type="Proteomes" id="UP000814128"/>
    </source>
</evidence>
<organism evidence="1 2">
    <name type="scientific">Vararia minispora EC-137</name>
    <dbReference type="NCBI Taxonomy" id="1314806"/>
    <lineage>
        <taxon>Eukaryota</taxon>
        <taxon>Fungi</taxon>
        <taxon>Dikarya</taxon>
        <taxon>Basidiomycota</taxon>
        <taxon>Agaricomycotina</taxon>
        <taxon>Agaricomycetes</taxon>
        <taxon>Russulales</taxon>
        <taxon>Lachnocladiaceae</taxon>
        <taxon>Vararia</taxon>
    </lineage>
</organism>
<reference evidence="1" key="2">
    <citation type="journal article" date="2022" name="New Phytol.">
        <title>Evolutionary transition to the ectomycorrhizal habit in the genomes of a hyperdiverse lineage of mushroom-forming fungi.</title>
        <authorList>
            <person name="Looney B."/>
            <person name="Miyauchi S."/>
            <person name="Morin E."/>
            <person name="Drula E."/>
            <person name="Courty P.E."/>
            <person name="Kohler A."/>
            <person name="Kuo A."/>
            <person name="LaButti K."/>
            <person name="Pangilinan J."/>
            <person name="Lipzen A."/>
            <person name="Riley R."/>
            <person name="Andreopoulos W."/>
            <person name="He G."/>
            <person name="Johnson J."/>
            <person name="Nolan M."/>
            <person name="Tritt A."/>
            <person name="Barry K.W."/>
            <person name="Grigoriev I.V."/>
            <person name="Nagy L.G."/>
            <person name="Hibbett D."/>
            <person name="Henrissat B."/>
            <person name="Matheny P.B."/>
            <person name="Labbe J."/>
            <person name="Martin F.M."/>
        </authorList>
    </citation>
    <scope>NUCLEOTIDE SEQUENCE</scope>
    <source>
        <strain evidence="1">EC-137</strain>
    </source>
</reference>
<reference evidence="1" key="1">
    <citation type="submission" date="2021-02" db="EMBL/GenBank/DDBJ databases">
        <authorList>
            <consortium name="DOE Joint Genome Institute"/>
            <person name="Ahrendt S."/>
            <person name="Looney B.P."/>
            <person name="Miyauchi S."/>
            <person name="Morin E."/>
            <person name="Drula E."/>
            <person name="Courty P.E."/>
            <person name="Chicoki N."/>
            <person name="Fauchery L."/>
            <person name="Kohler A."/>
            <person name="Kuo A."/>
            <person name="Labutti K."/>
            <person name="Pangilinan J."/>
            <person name="Lipzen A."/>
            <person name="Riley R."/>
            <person name="Andreopoulos W."/>
            <person name="He G."/>
            <person name="Johnson J."/>
            <person name="Barry K.W."/>
            <person name="Grigoriev I.V."/>
            <person name="Nagy L."/>
            <person name="Hibbett D."/>
            <person name="Henrissat B."/>
            <person name="Matheny P.B."/>
            <person name="Labbe J."/>
            <person name="Martin F."/>
        </authorList>
    </citation>
    <scope>NUCLEOTIDE SEQUENCE</scope>
    <source>
        <strain evidence="1">EC-137</strain>
    </source>
</reference>
<protein>
    <submittedName>
        <fullName evidence="1">Pseudouridylate synthase</fullName>
    </submittedName>
</protein>